<dbReference type="EMBL" id="LAUZ02000002">
    <property type="protein sequence ID" value="KKF03740.1"/>
    <property type="molecule type" value="Genomic_DNA"/>
</dbReference>
<comment type="caution">
    <text evidence="2">The sequence shown here is derived from an EMBL/GenBank/DDBJ whole genome shotgun (WGS) entry which is preliminary data.</text>
</comment>
<gene>
    <name evidence="2" type="ORF">MOBUDSM44075_03837</name>
    <name evidence="1" type="ORF">WN67_01450</name>
</gene>
<reference evidence="2 4" key="1">
    <citation type="journal article" date="2015" name="Genome Biol. Evol.">
        <title>Characterization of Three Mycobacterium spp. with Potential Use in Bioremediation by Genome Sequencing and Comparative Genomics.</title>
        <authorList>
            <person name="Das S."/>
            <person name="Pettersson B.M."/>
            <person name="Behra P.R."/>
            <person name="Ramesh M."/>
            <person name="Dasgupta S."/>
            <person name="Bhattacharya A."/>
            <person name="Kirsebom L.A."/>
        </authorList>
    </citation>
    <scope>NUCLEOTIDE SEQUENCE [LARGE SCALE GENOMIC DNA]</scope>
    <source>
        <strain evidence="2 4">DSM 44075</strain>
    </source>
</reference>
<dbReference type="PATRIC" id="fig|1807.13.peg.266"/>
<dbReference type="Proteomes" id="UP000034150">
    <property type="component" value="Unassembled WGS sequence"/>
</dbReference>
<reference evidence="1 3" key="2">
    <citation type="submission" date="2015-04" db="EMBL/GenBank/DDBJ databases">
        <title>Genome sequence of Mycobacterium obuense UC1.</title>
        <authorList>
            <person name="Greninger A.L."/>
            <person name="Cunningham G."/>
            <person name="Chiu C.Y."/>
            <person name="Miller S."/>
        </authorList>
    </citation>
    <scope>NUCLEOTIDE SEQUENCE [LARGE SCALE GENOMIC DNA]</scope>
    <source>
        <strain evidence="1 3">UC1</strain>
    </source>
</reference>
<protein>
    <submittedName>
        <fullName evidence="2">Uncharacterized protein</fullName>
    </submittedName>
</protein>
<dbReference type="Proteomes" id="UP000036313">
    <property type="component" value="Unassembled WGS sequence"/>
</dbReference>
<proteinExistence type="predicted"/>
<evidence type="ECO:0000313" key="4">
    <source>
        <dbReference type="Proteomes" id="UP000036313"/>
    </source>
</evidence>
<dbReference type="STRING" id="1807.MOBUDSM44075_03837"/>
<name>A0A0J6VR43_9MYCO</name>
<evidence type="ECO:0000313" key="3">
    <source>
        <dbReference type="Proteomes" id="UP000034150"/>
    </source>
</evidence>
<accession>A0A0J6VR43</accession>
<evidence type="ECO:0000313" key="1">
    <source>
        <dbReference type="EMBL" id="KKF03740.1"/>
    </source>
</evidence>
<organism evidence="2 4">
    <name type="scientific">Mycolicibacterium obuense</name>
    <dbReference type="NCBI Taxonomy" id="1807"/>
    <lineage>
        <taxon>Bacteria</taxon>
        <taxon>Bacillati</taxon>
        <taxon>Actinomycetota</taxon>
        <taxon>Actinomycetes</taxon>
        <taxon>Mycobacteriales</taxon>
        <taxon>Mycobacteriaceae</taxon>
        <taxon>Mycolicibacterium</taxon>
    </lineage>
</organism>
<dbReference type="EMBL" id="JYNU01000026">
    <property type="protein sequence ID" value="KMO73505.1"/>
    <property type="molecule type" value="Genomic_DNA"/>
</dbReference>
<evidence type="ECO:0000313" key="2">
    <source>
        <dbReference type="EMBL" id="KMO73505.1"/>
    </source>
</evidence>
<keyword evidence="3" id="KW-1185">Reference proteome</keyword>
<sequence length="177" mass="18106" precursor="true">MRQKRAAAALVAGYIVLVSIPDIVNASVPSPRVTASSDRSTATVQIFTDQGAGVSITAPTGWDIDNSGNSATLRNGDAVSILEIFDRDGREPDAVTERLIRAHHVSGISSVLDGGTIATRGGNLTGSTCVAVTTGRFGTCAVLADDDVIVSVIALGNATQPAPSLADLTSTLTRQTS</sequence>
<dbReference type="AlphaFoldDB" id="A0A0J6VR43"/>